<reference evidence="1" key="1">
    <citation type="journal article" date="2015" name="Nature">
        <title>Complex archaea that bridge the gap between prokaryotes and eukaryotes.</title>
        <authorList>
            <person name="Spang A."/>
            <person name="Saw J.H."/>
            <person name="Jorgensen S.L."/>
            <person name="Zaremba-Niedzwiedzka K."/>
            <person name="Martijn J."/>
            <person name="Lind A.E."/>
            <person name="van Eijk R."/>
            <person name="Schleper C."/>
            <person name="Guy L."/>
            <person name="Ettema T.J."/>
        </authorList>
    </citation>
    <scope>NUCLEOTIDE SEQUENCE</scope>
</reference>
<dbReference type="EMBL" id="LAZR01040995">
    <property type="protein sequence ID" value="KKL13107.1"/>
    <property type="molecule type" value="Genomic_DNA"/>
</dbReference>
<comment type="caution">
    <text evidence="1">The sequence shown here is derived from an EMBL/GenBank/DDBJ whole genome shotgun (WGS) entry which is preliminary data.</text>
</comment>
<proteinExistence type="predicted"/>
<sequence>MKQKYRIPKLSILFLRLEYLQESINEINRVLYSEMSKEKCLEIIRRKFEGIHRATTTEEKVKG</sequence>
<gene>
    <name evidence="1" type="ORF">LCGC14_2529070</name>
</gene>
<organism evidence="1">
    <name type="scientific">marine sediment metagenome</name>
    <dbReference type="NCBI Taxonomy" id="412755"/>
    <lineage>
        <taxon>unclassified sequences</taxon>
        <taxon>metagenomes</taxon>
        <taxon>ecological metagenomes</taxon>
    </lineage>
</organism>
<protein>
    <submittedName>
        <fullName evidence="1">Uncharacterized protein</fullName>
    </submittedName>
</protein>
<dbReference type="AlphaFoldDB" id="A0A0F9BH14"/>
<name>A0A0F9BH14_9ZZZZ</name>
<accession>A0A0F9BH14</accession>
<evidence type="ECO:0000313" key="1">
    <source>
        <dbReference type="EMBL" id="KKL13107.1"/>
    </source>
</evidence>